<gene>
    <name evidence="1" type="ORF">M378DRAFT_169159</name>
</gene>
<dbReference type="Proteomes" id="UP000054549">
    <property type="component" value="Unassembled WGS sequence"/>
</dbReference>
<proteinExistence type="predicted"/>
<sequence length="76" mass="8671">CRKSNVEKLPPMFPVYAVPGVVNRWVRRSIRPYCFKVKETTGIRPSSVVPGCLMTQIFRGWERPHRSAKDIGLGLT</sequence>
<dbReference type="HOGENOM" id="CLU_2661115_0_0_1"/>
<organism evidence="1 2">
    <name type="scientific">Amanita muscaria (strain Koide BX008)</name>
    <dbReference type="NCBI Taxonomy" id="946122"/>
    <lineage>
        <taxon>Eukaryota</taxon>
        <taxon>Fungi</taxon>
        <taxon>Dikarya</taxon>
        <taxon>Basidiomycota</taxon>
        <taxon>Agaricomycotina</taxon>
        <taxon>Agaricomycetes</taxon>
        <taxon>Agaricomycetidae</taxon>
        <taxon>Agaricales</taxon>
        <taxon>Pluteineae</taxon>
        <taxon>Amanitaceae</taxon>
        <taxon>Amanita</taxon>
    </lineage>
</organism>
<feature type="non-terminal residue" evidence="1">
    <location>
        <position position="1"/>
    </location>
</feature>
<reference evidence="1 2" key="1">
    <citation type="submission" date="2014-04" db="EMBL/GenBank/DDBJ databases">
        <title>Evolutionary Origins and Diversification of the Mycorrhizal Mutualists.</title>
        <authorList>
            <consortium name="DOE Joint Genome Institute"/>
            <consortium name="Mycorrhizal Genomics Consortium"/>
            <person name="Kohler A."/>
            <person name="Kuo A."/>
            <person name="Nagy L.G."/>
            <person name="Floudas D."/>
            <person name="Copeland A."/>
            <person name="Barry K.W."/>
            <person name="Cichocki N."/>
            <person name="Veneault-Fourrey C."/>
            <person name="LaButti K."/>
            <person name="Lindquist E.A."/>
            <person name="Lipzen A."/>
            <person name="Lundell T."/>
            <person name="Morin E."/>
            <person name="Murat C."/>
            <person name="Riley R."/>
            <person name="Ohm R."/>
            <person name="Sun H."/>
            <person name="Tunlid A."/>
            <person name="Henrissat B."/>
            <person name="Grigoriev I.V."/>
            <person name="Hibbett D.S."/>
            <person name="Martin F."/>
        </authorList>
    </citation>
    <scope>NUCLEOTIDE SEQUENCE [LARGE SCALE GENOMIC DNA]</scope>
    <source>
        <strain evidence="1 2">Koide BX008</strain>
    </source>
</reference>
<evidence type="ECO:0000313" key="2">
    <source>
        <dbReference type="Proteomes" id="UP000054549"/>
    </source>
</evidence>
<keyword evidence="2" id="KW-1185">Reference proteome</keyword>
<accession>A0A0C2S9R9</accession>
<name>A0A0C2S9R9_AMAMK</name>
<protein>
    <submittedName>
        <fullName evidence="1">Uncharacterized protein</fullName>
    </submittedName>
</protein>
<dbReference type="AlphaFoldDB" id="A0A0C2S9R9"/>
<dbReference type="InParanoid" id="A0A0C2S9R9"/>
<dbReference type="EMBL" id="KN818314">
    <property type="protein sequence ID" value="KIL59515.1"/>
    <property type="molecule type" value="Genomic_DNA"/>
</dbReference>
<evidence type="ECO:0000313" key="1">
    <source>
        <dbReference type="EMBL" id="KIL59515.1"/>
    </source>
</evidence>